<evidence type="ECO:0000256" key="1">
    <source>
        <dbReference type="ARBA" id="ARBA00002634"/>
    </source>
</evidence>
<name>A0A1G1WPA4_9BACT</name>
<dbReference type="EC" id="2.1.1.228" evidence="5 15"/>
<evidence type="ECO:0000313" key="19">
    <source>
        <dbReference type="EMBL" id="OGY29582.1"/>
    </source>
</evidence>
<dbReference type="NCBIfam" id="TIGR00088">
    <property type="entry name" value="trmD"/>
    <property type="match status" value="1"/>
</dbReference>
<evidence type="ECO:0000256" key="10">
    <source>
        <dbReference type="ARBA" id="ARBA00022691"/>
    </source>
</evidence>
<evidence type="ECO:0000256" key="11">
    <source>
        <dbReference type="ARBA" id="ARBA00022694"/>
    </source>
</evidence>
<dbReference type="InterPro" id="IPR029028">
    <property type="entry name" value="Alpha/beta_knot_MTases"/>
</dbReference>
<dbReference type="NCBIfam" id="NF000648">
    <property type="entry name" value="PRK00026.1"/>
    <property type="match status" value="1"/>
</dbReference>
<dbReference type="GO" id="GO:0002939">
    <property type="term" value="P:tRNA N1-guanine methylation"/>
    <property type="evidence" value="ECO:0007669"/>
    <property type="project" value="TreeGrafter"/>
</dbReference>
<keyword evidence="11 15" id="KW-0819">tRNA processing</keyword>
<dbReference type="Gene3D" id="3.40.1280.10">
    <property type="match status" value="1"/>
</dbReference>
<evidence type="ECO:0000256" key="12">
    <source>
        <dbReference type="ARBA" id="ARBA00029736"/>
    </source>
</evidence>
<evidence type="ECO:0000256" key="2">
    <source>
        <dbReference type="ARBA" id="ARBA00004496"/>
    </source>
</evidence>
<dbReference type="STRING" id="1802603.A3F35_02795"/>
<comment type="subcellular location">
    <subcellularLocation>
        <location evidence="2 15 17">Cytoplasm</location>
    </subcellularLocation>
</comment>
<dbReference type="PANTHER" id="PTHR46417">
    <property type="entry name" value="TRNA (GUANINE-N(1)-)-METHYLTRANSFERASE"/>
    <property type="match status" value="1"/>
</dbReference>
<dbReference type="PIRSF" id="PIRSF000386">
    <property type="entry name" value="tRNA_mtase"/>
    <property type="match status" value="1"/>
</dbReference>
<keyword evidence="7 15" id="KW-0963">Cytoplasm</keyword>
<evidence type="ECO:0000256" key="9">
    <source>
        <dbReference type="ARBA" id="ARBA00022679"/>
    </source>
</evidence>
<keyword evidence="10 15" id="KW-0949">S-adenosyl-L-methionine</keyword>
<comment type="similarity">
    <text evidence="3 15 17">Belongs to the RNA methyltransferase TrmD family.</text>
</comment>
<evidence type="ECO:0000313" key="20">
    <source>
        <dbReference type="Proteomes" id="UP000178068"/>
    </source>
</evidence>
<evidence type="ECO:0000256" key="7">
    <source>
        <dbReference type="ARBA" id="ARBA00022490"/>
    </source>
</evidence>
<feature type="binding site" evidence="15 16">
    <location>
        <position position="116"/>
    </location>
    <ligand>
        <name>S-adenosyl-L-methionine</name>
        <dbReference type="ChEBI" id="CHEBI:59789"/>
    </ligand>
</feature>
<keyword evidence="8 15" id="KW-0489">Methyltransferase</keyword>
<protein>
    <recommendedName>
        <fullName evidence="6 15">tRNA (guanine-N(1)-)-methyltransferase</fullName>
        <ecNumber evidence="5 15">2.1.1.228</ecNumber>
    </recommendedName>
    <alternativeName>
        <fullName evidence="12 15">M1G-methyltransferase</fullName>
    </alternativeName>
    <alternativeName>
        <fullName evidence="13 15">tRNA [GM37] methyltransferase</fullName>
    </alternativeName>
</protein>
<evidence type="ECO:0000256" key="16">
    <source>
        <dbReference type="PIRSR" id="PIRSR000386-1"/>
    </source>
</evidence>
<comment type="catalytic activity">
    <reaction evidence="14 15 17">
        <text>guanosine(37) in tRNA + S-adenosyl-L-methionine = N(1)-methylguanosine(37) in tRNA + S-adenosyl-L-homocysteine + H(+)</text>
        <dbReference type="Rhea" id="RHEA:36899"/>
        <dbReference type="Rhea" id="RHEA-COMP:10145"/>
        <dbReference type="Rhea" id="RHEA-COMP:10147"/>
        <dbReference type="ChEBI" id="CHEBI:15378"/>
        <dbReference type="ChEBI" id="CHEBI:57856"/>
        <dbReference type="ChEBI" id="CHEBI:59789"/>
        <dbReference type="ChEBI" id="CHEBI:73542"/>
        <dbReference type="ChEBI" id="CHEBI:74269"/>
        <dbReference type="EC" id="2.1.1.228"/>
    </reaction>
</comment>
<gene>
    <name evidence="15" type="primary">trmD</name>
    <name evidence="19" type="ORF">A3F35_02795</name>
</gene>
<feature type="domain" description="tRNA methyltransferase TRMD/TRM10-type" evidence="18">
    <location>
        <begin position="5"/>
        <end position="235"/>
    </location>
</feature>
<evidence type="ECO:0000256" key="5">
    <source>
        <dbReference type="ARBA" id="ARBA00012807"/>
    </source>
</evidence>
<dbReference type="InterPro" id="IPR016009">
    <property type="entry name" value="tRNA_MeTrfase_TRMD/TRM10"/>
</dbReference>
<dbReference type="HAMAP" id="MF_00605">
    <property type="entry name" value="TrmD"/>
    <property type="match status" value="1"/>
</dbReference>
<evidence type="ECO:0000256" key="17">
    <source>
        <dbReference type="RuleBase" id="RU003464"/>
    </source>
</evidence>
<sequence>MPKINFDILTLFPNYFETPLQTSLLGKAIEKKLIGVNLHDSRQFGLGKNKSVDDTPFGGGVGMIMRADVLGEATASILAKRSLKPTVILFDPTGAKLTQKMVKQFSKKKAFLLVCGRYEGIDQRYKDIFVDKEISIGDYIVSGGEVAALVFIEAVSRLVKGVLGEESSVETESFSPKGEGEKQLLLEYPQYTRPRIYRKKPVPDVLLSGDHEKIAEWREKQSLSRTKNLRPDLLKN</sequence>
<proteinExistence type="inferred from homology"/>
<comment type="function">
    <text evidence="1 15 17">Specifically methylates guanosine-37 in various tRNAs.</text>
</comment>
<evidence type="ECO:0000256" key="15">
    <source>
        <dbReference type="HAMAP-Rule" id="MF_00605"/>
    </source>
</evidence>
<evidence type="ECO:0000256" key="3">
    <source>
        <dbReference type="ARBA" id="ARBA00007630"/>
    </source>
</evidence>
<evidence type="ECO:0000256" key="4">
    <source>
        <dbReference type="ARBA" id="ARBA00011738"/>
    </source>
</evidence>
<evidence type="ECO:0000256" key="13">
    <source>
        <dbReference type="ARBA" id="ARBA00033392"/>
    </source>
</evidence>
<evidence type="ECO:0000256" key="14">
    <source>
        <dbReference type="ARBA" id="ARBA00047783"/>
    </source>
</evidence>
<keyword evidence="9 15" id="KW-0808">Transferase</keyword>
<dbReference type="CDD" id="cd18080">
    <property type="entry name" value="TrmD-like"/>
    <property type="match status" value="1"/>
</dbReference>
<comment type="caution">
    <text evidence="19">The sequence shown here is derived from an EMBL/GenBank/DDBJ whole genome shotgun (WGS) entry which is preliminary data.</text>
</comment>
<evidence type="ECO:0000256" key="6">
    <source>
        <dbReference type="ARBA" id="ARBA00014679"/>
    </source>
</evidence>
<dbReference type="InterPro" id="IPR029026">
    <property type="entry name" value="tRNA_m1G_MTases_N"/>
</dbReference>
<dbReference type="EMBL" id="MHCZ01000027">
    <property type="protein sequence ID" value="OGY29582.1"/>
    <property type="molecule type" value="Genomic_DNA"/>
</dbReference>
<accession>A0A1G1WPA4</accession>
<dbReference type="FunFam" id="3.40.1280.10:FF:000001">
    <property type="entry name" value="tRNA (guanine-N(1)-)-methyltransferase"/>
    <property type="match status" value="1"/>
</dbReference>
<evidence type="ECO:0000259" key="18">
    <source>
        <dbReference type="Pfam" id="PF01746"/>
    </source>
</evidence>
<dbReference type="InterPro" id="IPR023148">
    <property type="entry name" value="tRNA_m1G_MeTrfase_C_sf"/>
</dbReference>
<dbReference type="AlphaFoldDB" id="A0A1G1WPA4"/>
<comment type="subunit">
    <text evidence="4 15 17">Homodimer.</text>
</comment>
<dbReference type="GO" id="GO:0005829">
    <property type="term" value="C:cytosol"/>
    <property type="evidence" value="ECO:0007669"/>
    <property type="project" value="TreeGrafter"/>
</dbReference>
<dbReference type="InterPro" id="IPR002649">
    <property type="entry name" value="tRNA_m1G_MeTrfase_TrmD"/>
</dbReference>
<dbReference type="GO" id="GO:0052906">
    <property type="term" value="F:tRNA (guanine(37)-N1)-methyltransferase activity"/>
    <property type="evidence" value="ECO:0007669"/>
    <property type="project" value="UniProtKB-UniRule"/>
</dbReference>
<feature type="binding site" evidence="15 16">
    <location>
        <begin position="136"/>
        <end position="141"/>
    </location>
    <ligand>
        <name>S-adenosyl-L-methionine</name>
        <dbReference type="ChEBI" id="CHEBI:59789"/>
    </ligand>
</feature>
<reference evidence="19 20" key="1">
    <citation type="journal article" date="2016" name="Nat. Commun.">
        <title>Thousands of microbial genomes shed light on interconnected biogeochemical processes in an aquifer system.</title>
        <authorList>
            <person name="Anantharaman K."/>
            <person name="Brown C.T."/>
            <person name="Hug L.A."/>
            <person name="Sharon I."/>
            <person name="Castelle C.J."/>
            <person name="Probst A.J."/>
            <person name="Thomas B.C."/>
            <person name="Singh A."/>
            <person name="Wilkins M.J."/>
            <person name="Karaoz U."/>
            <person name="Brodie E.L."/>
            <person name="Williams K.H."/>
            <person name="Hubbard S.S."/>
            <person name="Banfield J.F."/>
        </authorList>
    </citation>
    <scope>NUCLEOTIDE SEQUENCE [LARGE SCALE GENOMIC DNA]</scope>
</reference>
<dbReference type="Gene3D" id="1.10.1270.20">
    <property type="entry name" value="tRNA(m1g37)methyltransferase, domain 2"/>
    <property type="match status" value="1"/>
</dbReference>
<evidence type="ECO:0000256" key="8">
    <source>
        <dbReference type="ARBA" id="ARBA00022603"/>
    </source>
</evidence>
<dbReference type="SUPFAM" id="SSF75217">
    <property type="entry name" value="alpha/beta knot"/>
    <property type="match status" value="1"/>
</dbReference>
<dbReference type="Proteomes" id="UP000178068">
    <property type="component" value="Unassembled WGS sequence"/>
</dbReference>
<organism evidence="19 20">
    <name type="scientific">Candidatus Woykebacteria bacterium RIFCSPHIGHO2_12_FULL_45_10</name>
    <dbReference type="NCBI Taxonomy" id="1802603"/>
    <lineage>
        <taxon>Bacteria</taxon>
        <taxon>Candidatus Woykeibacteriota</taxon>
    </lineage>
</organism>
<dbReference type="PANTHER" id="PTHR46417:SF1">
    <property type="entry name" value="TRNA (GUANINE-N(1)-)-METHYLTRANSFERASE"/>
    <property type="match status" value="1"/>
</dbReference>
<dbReference type="Pfam" id="PF01746">
    <property type="entry name" value="tRNA_m1G_MT"/>
    <property type="match status" value="1"/>
</dbReference>